<feature type="transmembrane region" description="Helical" evidence="1">
    <location>
        <begin position="43"/>
        <end position="62"/>
    </location>
</feature>
<dbReference type="Proteomes" id="UP001242314">
    <property type="component" value="Unassembled WGS sequence"/>
</dbReference>
<keyword evidence="3" id="KW-1185">Reference proteome</keyword>
<keyword evidence="1" id="KW-0812">Transmembrane</keyword>
<evidence type="ECO:0000313" key="2">
    <source>
        <dbReference type="EMBL" id="MDP4482516.1"/>
    </source>
</evidence>
<gene>
    <name evidence="2" type="ORF">QDH73_00460</name>
</gene>
<feature type="transmembrane region" description="Helical" evidence="1">
    <location>
        <begin position="95"/>
        <end position="115"/>
    </location>
</feature>
<feature type="transmembrane region" description="Helical" evidence="1">
    <location>
        <begin position="12"/>
        <end position="31"/>
    </location>
</feature>
<feature type="transmembrane region" description="Helical" evidence="1">
    <location>
        <begin position="127"/>
        <end position="149"/>
    </location>
</feature>
<evidence type="ECO:0008006" key="4">
    <source>
        <dbReference type="Google" id="ProtNLM"/>
    </source>
</evidence>
<dbReference type="RefSeq" id="WP_039484873.1">
    <property type="nucleotide sequence ID" value="NZ_JASGWX010000001.1"/>
</dbReference>
<reference evidence="2 3" key="1">
    <citation type="submission" date="2023-04" db="EMBL/GenBank/DDBJ databases">
        <title>Novel Pseudoalteromonas species isolated from Pacific coral.</title>
        <authorList>
            <person name="Videau P."/>
            <person name="Shlafstein M.D."/>
            <person name="Oline D.K."/>
            <person name="Strangman W.K."/>
            <person name="Hahnke R.L."/>
            <person name="Saw J.H."/>
            <person name="Ushijima B."/>
        </authorList>
    </citation>
    <scope>NUCLEOTIDE SEQUENCE [LARGE SCALE GENOMIC DNA]</scope>
    <source>
        <strain evidence="2 3">LMG 14908</strain>
    </source>
</reference>
<organism evidence="2 3">
    <name type="scientific">Pseudoalteromonas distincta</name>
    <dbReference type="NCBI Taxonomy" id="77608"/>
    <lineage>
        <taxon>Bacteria</taxon>
        <taxon>Pseudomonadati</taxon>
        <taxon>Pseudomonadota</taxon>
        <taxon>Gammaproteobacteria</taxon>
        <taxon>Alteromonadales</taxon>
        <taxon>Pseudoalteromonadaceae</taxon>
        <taxon>Pseudoalteromonas</taxon>
    </lineage>
</organism>
<comment type="caution">
    <text evidence="2">The sequence shown here is derived from an EMBL/GenBank/DDBJ whole genome shotgun (WGS) entry which is preliminary data.</text>
</comment>
<sequence>MHDFLWQLVGLYDYIIIFITWSFVLAFLYNLSASINKYDKSCTQLAFIMMVSYTSSIFMDPFSNTPHLTLFILDIVTIFFLIIWRIYFSKNLPVAFYYLLVGLSFNAFVFFGMHYDSIVLGNLDYWWFWALYAIGQIISDLTMLLVLLINKDFLGLVALKRYLLNRRKSTHQKVE</sequence>
<name>A0ABT9G9I6_9GAMM</name>
<proteinExistence type="predicted"/>
<keyword evidence="1" id="KW-0472">Membrane</keyword>
<accession>A0ABT9G9I6</accession>
<dbReference type="EMBL" id="JASGWX010000001">
    <property type="protein sequence ID" value="MDP4482516.1"/>
    <property type="molecule type" value="Genomic_DNA"/>
</dbReference>
<protein>
    <recommendedName>
        <fullName evidence="4">Membrane protein triplicated sequence</fullName>
    </recommendedName>
</protein>
<evidence type="ECO:0000313" key="3">
    <source>
        <dbReference type="Proteomes" id="UP001242314"/>
    </source>
</evidence>
<keyword evidence="1" id="KW-1133">Transmembrane helix</keyword>
<feature type="transmembrane region" description="Helical" evidence="1">
    <location>
        <begin position="68"/>
        <end position="88"/>
    </location>
</feature>
<evidence type="ECO:0000256" key="1">
    <source>
        <dbReference type="SAM" id="Phobius"/>
    </source>
</evidence>